<dbReference type="InterPro" id="IPR004838">
    <property type="entry name" value="NHTrfase_class1_PyrdxlP-BS"/>
</dbReference>
<dbReference type="GO" id="GO:0008483">
    <property type="term" value="F:transaminase activity"/>
    <property type="evidence" value="ECO:0007669"/>
    <property type="project" value="TreeGrafter"/>
</dbReference>
<dbReference type="PANTHER" id="PTHR43795:SF39">
    <property type="entry name" value="AMINOTRANSFERASE CLASS I_CLASSII DOMAIN-CONTAINING PROTEIN"/>
    <property type="match status" value="1"/>
</dbReference>
<comment type="caution">
    <text evidence="4">The sequence shown here is derived from an EMBL/GenBank/DDBJ whole genome shotgun (WGS) entry which is preliminary data.</text>
</comment>
<dbReference type="GO" id="GO:0006520">
    <property type="term" value="P:amino acid metabolic process"/>
    <property type="evidence" value="ECO:0007669"/>
    <property type="project" value="TreeGrafter"/>
</dbReference>
<dbReference type="InterPro" id="IPR050478">
    <property type="entry name" value="Ethylene_sulfur-biosynth"/>
</dbReference>
<feature type="domain" description="Aminotransferase class I/classII large" evidence="3">
    <location>
        <begin position="73"/>
        <end position="412"/>
    </location>
</feature>
<dbReference type="PANTHER" id="PTHR43795">
    <property type="entry name" value="BIFUNCTIONAL ASPARTATE AMINOTRANSFERASE AND GLUTAMATE/ASPARTATE-PREPHENATE AMINOTRANSFERASE-RELATED"/>
    <property type="match status" value="1"/>
</dbReference>
<gene>
    <name evidence="4" type="ORF">CC78DRAFT_503314</name>
</gene>
<accession>A0A9P4MVT1</accession>
<evidence type="ECO:0000256" key="2">
    <source>
        <dbReference type="ARBA" id="ARBA00022898"/>
    </source>
</evidence>
<protein>
    <submittedName>
        <fullName evidence="4">1-aminocyclopropane-1-carboxylate synthase 1</fullName>
    </submittedName>
</protein>
<proteinExistence type="inferred from homology"/>
<organism evidence="4 5">
    <name type="scientific">Lojkania enalia</name>
    <dbReference type="NCBI Taxonomy" id="147567"/>
    <lineage>
        <taxon>Eukaryota</taxon>
        <taxon>Fungi</taxon>
        <taxon>Dikarya</taxon>
        <taxon>Ascomycota</taxon>
        <taxon>Pezizomycotina</taxon>
        <taxon>Dothideomycetes</taxon>
        <taxon>Pleosporomycetidae</taxon>
        <taxon>Pleosporales</taxon>
        <taxon>Pleosporales incertae sedis</taxon>
        <taxon>Lojkania</taxon>
    </lineage>
</organism>
<dbReference type="OrthoDB" id="7042322at2759"/>
<keyword evidence="5" id="KW-1185">Reference proteome</keyword>
<evidence type="ECO:0000259" key="3">
    <source>
        <dbReference type="Pfam" id="PF00155"/>
    </source>
</evidence>
<dbReference type="Proteomes" id="UP000800093">
    <property type="component" value="Unassembled WGS sequence"/>
</dbReference>
<dbReference type="AlphaFoldDB" id="A0A9P4MVT1"/>
<dbReference type="InterPro" id="IPR015421">
    <property type="entry name" value="PyrdxlP-dep_Trfase_major"/>
</dbReference>
<dbReference type="Gene3D" id="3.40.640.10">
    <property type="entry name" value="Type I PLP-dependent aspartate aminotransferase-like (Major domain)"/>
    <property type="match status" value="1"/>
</dbReference>
<dbReference type="PROSITE" id="PS00105">
    <property type="entry name" value="AA_TRANSFER_CLASS_1"/>
    <property type="match status" value="1"/>
</dbReference>
<dbReference type="InterPro" id="IPR015422">
    <property type="entry name" value="PyrdxlP-dep_Trfase_small"/>
</dbReference>
<evidence type="ECO:0000256" key="1">
    <source>
        <dbReference type="ARBA" id="ARBA00007441"/>
    </source>
</evidence>
<reference evidence="5" key="1">
    <citation type="journal article" date="2020" name="Stud. Mycol.">
        <title>101 Dothideomycetes genomes: A test case for predicting lifestyles and emergence of pathogens.</title>
        <authorList>
            <person name="Haridas S."/>
            <person name="Albert R."/>
            <person name="Binder M."/>
            <person name="Bloem J."/>
            <person name="LaButti K."/>
            <person name="Salamov A."/>
            <person name="Andreopoulos B."/>
            <person name="Baker S."/>
            <person name="Barry K."/>
            <person name="Bills G."/>
            <person name="Bluhm B."/>
            <person name="Cannon C."/>
            <person name="Castanera R."/>
            <person name="Culley D."/>
            <person name="Daum C."/>
            <person name="Ezra D."/>
            <person name="Gonzalez J."/>
            <person name="Henrissat B."/>
            <person name="Kuo A."/>
            <person name="Liang C."/>
            <person name="Lipzen A."/>
            <person name="Lutzoni F."/>
            <person name="Magnuson J."/>
            <person name="Mondo S."/>
            <person name="Nolan M."/>
            <person name="Ohm R."/>
            <person name="Pangilinan J."/>
            <person name="Park H.-J."/>
            <person name="Ramirez L."/>
            <person name="Alfaro M."/>
            <person name="Sun H."/>
            <person name="Tritt A."/>
            <person name="Yoshinaga Y."/>
            <person name="Zwiers L.-H."/>
            <person name="Turgeon B."/>
            <person name="Goodwin S."/>
            <person name="Spatafora J."/>
            <person name="Crous P."/>
            <person name="Grigoriev I."/>
        </authorList>
    </citation>
    <scope>NUCLEOTIDE SEQUENCE [LARGE SCALE GENOMIC DNA]</scope>
    <source>
        <strain evidence="5">CBS 304.66</strain>
    </source>
</reference>
<sequence length="424" mass="47469">MLSTRGHKYAALDLAAGYTKIRGDLYDKFKHPNDLVCLTQAENFLMQKEVAAFVKKKCISSIDASVLSYHEGPFGSKRLRQAMSGFVNLHFSPATPTLAEYFSFVSGVTALNEVLALCLTEENDGLLMGMPIYGSFASDLPTKSDCRLLYAPFGDIDQFGLEAVERYERTLQQAERKGTKIKGLVITNPHNPLGRCYSRKSLKGIMRFCSKHNIHLISDEVYAMSVYYSDGRHPGFTSVLSIDPSGIIDHSLVHVLYGMSKDFAAAGLRLGCLVSKNAELTKAVRSLARFHCASPLADAIATTILEDKAFHIPFLQKSRKALFEHQIIATDALNRAGIPFSARPNAGFFLWIDLSNCLRGNGWEAEMHMQQELFKVGLEMSTGLAYHNERPGWFRFIFSVNRDMLKEGLRRLICFYQKYSIDIA</sequence>
<dbReference type="Pfam" id="PF00155">
    <property type="entry name" value="Aminotran_1_2"/>
    <property type="match status" value="1"/>
</dbReference>
<name>A0A9P4MVT1_9PLEO</name>
<dbReference type="SUPFAM" id="SSF53383">
    <property type="entry name" value="PLP-dependent transferases"/>
    <property type="match status" value="1"/>
</dbReference>
<dbReference type="EMBL" id="ML986711">
    <property type="protein sequence ID" value="KAF2259380.1"/>
    <property type="molecule type" value="Genomic_DNA"/>
</dbReference>
<dbReference type="PRINTS" id="PR00753">
    <property type="entry name" value="ACCSYNTHASE"/>
</dbReference>
<dbReference type="InterPro" id="IPR004839">
    <property type="entry name" value="Aminotransferase_I/II_large"/>
</dbReference>
<comment type="similarity">
    <text evidence="1">Belongs to the class-I pyridoxal-phosphate-dependent aminotransferase family.</text>
</comment>
<dbReference type="CDD" id="cd00609">
    <property type="entry name" value="AAT_like"/>
    <property type="match status" value="1"/>
</dbReference>
<dbReference type="GO" id="GO:0030170">
    <property type="term" value="F:pyridoxal phosphate binding"/>
    <property type="evidence" value="ECO:0007669"/>
    <property type="project" value="InterPro"/>
</dbReference>
<evidence type="ECO:0000313" key="4">
    <source>
        <dbReference type="EMBL" id="KAF2259380.1"/>
    </source>
</evidence>
<dbReference type="InterPro" id="IPR015424">
    <property type="entry name" value="PyrdxlP-dep_Trfase"/>
</dbReference>
<evidence type="ECO:0000313" key="5">
    <source>
        <dbReference type="Proteomes" id="UP000800093"/>
    </source>
</evidence>
<dbReference type="Gene3D" id="3.90.1150.10">
    <property type="entry name" value="Aspartate Aminotransferase, domain 1"/>
    <property type="match status" value="1"/>
</dbReference>
<keyword evidence="2" id="KW-0663">Pyridoxal phosphate</keyword>